<evidence type="ECO:0000313" key="3">
    <source>
        <dbReference type="Proteomes" id="UP001301012"/>
    </source>
</evidence>
<feature type="transmembrane region" description="Helical" evidence="1">
    <location>
        <begin position="33"/>
        <end position="53"/>
    </location>
</feature>
<feature type="transmembrane region" description="Helical" evidence="1">
    <location>
        <begin position="5"/>
        <end position="21"/>
    </location>
</feature>
<feature type="transmembrane region" description="Helical" evidence="1">
    <location>
        <begin position="109"/>
        <end position="125"/>
    </location>
</feature>
<name>A0ABT7EA27_9FIRM</name>
<gene>
    <name evidence="2" type="ORF">QOZ84_02275</name>
</gene>
<dbReference type="Pfam" id="PF09946">
    <property type="entry name" value="DUF2178"/>
    <property type="match status" value="1"/>
</dbReference>
<organism evidence="2 3">
    <name type="scientific">Romboutsia sedimentorum</name>
    <dbReference type="NCBI Taxonomy" id="1368474"/>
    <lineage>
        <taxon>Bacteria</taxon>
        <taxon>Bacillati</taxon>
        <taxon>Bacillota</taxon>
        <taxon>Clostridia</taxon>
        <taxon>Peptostreptococcales</taxon>
        <taxon>Peptostreptococcaceae</taxon>
        <taxon>Romboutsia</taxon>
    </lineage>
</organism>
<keyword evidence="1" id="KW-0812">Transmembrane</keyword>
<feature type="transmembrane region" description="Helical" evidence="1">
    <location>
        <begin position="84"/>
        <end position="103"/>
    </location>
</feature>
<accession>A0ABT7EA27</accession>
<proteinExistence type="predicted"/>
<dbReference type="RefSeq" id="WP_284131340.1">
    <property type="nucleotide sequence ID" value="NZ_JASKYM010000001.1"/>
</dbReference>
<evidence type="ECO:0000313" key="2">
    <source>
        <dbReference type="EMBL" id="MDK2562360.1"/>
    </source>
</evidence>
<dbReference type="EMBL" id="JASKYM010000001">
    <property type="protein sequence ID" value="MDK2562360.1"/>
    <property type="molecule type" value="Genomic_DNA"/>
</dbReference>
<keyword evidence="3" id="KW-1185">Reference proteome</keyword>
<evidence type="ECO:0000256" key="1">
    <source>
        <dbReference type="SAM" id="Phobius"/>
    </source>
</evidence>
<dbReference type="InterPro" id="IPR019235">
    <property type="entry name" value="DUF2178_TM"/>
</dbReference>
<keyword evidence="1" id="KW-1133">Transmembrane helix</keyword>
<dbReference type="Proteomes" id="UP001301012">
    <property type="component" value="Unassembled WGS sequence"/>
</dbReference>
<evidence type="ECO:0008006" key="4">
    <source>
        <dbReference type="Google" id="ProtNLM"/>
    </source>
</evidence>
<sequence>MENKFVQRIIVSVMLILIGGIEKIFNPSSGFDFGYLNIFIGAIFLIISMISYIKYQNNKKEIDKELSKEYDERDDLIDGKVAKFTLRILICVIFIIMLLSNWIMIQTNVALFAILISFMIIEFLSRKYYNHTI</sequence>
<protein>
    <recommendedName>
        <fullName evidence="4">DUF2178 domain-containing protein</fullName>
    </recommendedName>
</protein>
<reference evidence="2 3" key="1">
    <citation type="submission" date="2023-05" db="EMBL/GenBank/DDBJ databases">
        <title>Rombocin, a short stable natural nisin variant, displays selective antimicrobial activity against Listeria monocytogenes and employs dual mode of action to kill target bacterial strains.</title>
        <authorList>
            <person name="Wambui J."/>
            <person name="Stephan R."/>
            <person name="Kuipers O.P."/>
        </authorList>
    </citation>
    <scope>NUCLEOTIDE SEQUENCE [LARGE SCALE GENOMIC DNA]</scope>
    <source>
        <strain evidence="2 3">RC002</strain>
    </source>
</reference>
<keyword evidence="1" id="KW-0472">Membrane</keyword>
<comment type="caution">
    <text evidence="2">The sequence shown here is derived from an EMBL/GenBank/DDBJ whole genome shotgun (WGS) entry which is preliminary data.</text>
</comment>